<dbReference type="PROSITE" id="PS50977">
    <property type="entry name" value="HTH_TETR_2"/>
    <property type="match status" value="1"/>
</dbReference>
<feature type="domain" description="HTH tetR-type" evidence="6">
    <location>
        <begin position="28"/>
        <end position="88"/>
    </location>
</feature>
<dbReference type="InterPro" id="IPR011075">
    <property type="entry name" value="TetR_C"/>
</dbReference>
<dbReference type="InterPro" id="IPR036271">
    <property type="entry name" value="Tet_transcr_reg_TetR-rel_C_sf"/>
</dbReference>
<evidence type="ECO:0000313" key="7">
    <source>
        <dbReference type="EMBL" id="QBD76459.1"/>
    </source>
</evidence>
<evidence type="ECO:0000256" key="1">
    <source>
        <dbReference type="ARBA" id="ARBA00023015"/>
    </source>
</evidence>
<dbReference type="Gene3D" id="1.10.357.10">
    <property type="entry name" value="Tetracycline Repressor, domain 2"/>
    <property type="match status" value="1"/>
</dbReference>
<dbReference type="PRINTS" id="PR00455">
    <property type="entry name" value="HTHTETR"/>
</dbReference>
<dbReference type="RefSeq" id="WP_129887264.1">
    <property type="nucleotide sequence ID" value="NZ_CP035758.1"/>
</dbReference>
<proteinExistence type="predicted"/>
<evidence type="ECO:0000259" key="6">
    <source>
        <dbReference type="PROSITE" id="PS50977"/>
    </source>
</evidence>
<reference evidence="7 8" key="1">
    <citation type="submission" date="2019-01" db="EMBL/GenBank/DDBJ databases">
        <title>Ktedonosporobacter rubrisoli SCAWS-G2.</title>
        <authorList>
            <person name="Huang Y."/>
            <person name="Yan B."/>
        </authorList>
    </citation>
    <scope>NUCLEOTIDE SEQUENCE [LARGE SCALE GENOMIC DNA]</scope>
    <source>
        <strain evidence="7 8">SCAWS-G2</strain>
    </source>
</reference>
<dbReference type="EMBL" id="CP035758">
    <property type="protein sequence ID" value="QBD76459.1"/>
    <property type="molecule type" value="Genomic_DNA"/>
</dbReference>
<evidence type="ECO:0000313" key="8">
    <source>
        <dbReference type="Proteomes" id="UP000290365"/>
    </source>
</evidence>
<keyword evidence="8" id="KW-1185">Reference proteome</keyword>
<dbReference type="KEGG" id="kbs:EPA93_10725"/>
<dbReference type="InterPro" id="IPR001647">
    <property type="entry name" value="HTH_TetR"/>
</dbReference>
<dbReference type="GO" id="GO:0000976">
    <property type="term" value="F:transcription cis-regulatory region binding"/>
    <property type="evidence" value="ECO:0007669"/>
    <property type="project" value="TreeGrafter"/>
</dbReference>
<keyword evidence="2 4" id="KW-0238">DNA-binding</keyword>
<dbReference type="InterPro" id="IPR023772">
    <property type="entry name" value="DNA-bd_HTH_TetR-type_CS"/>
</dbReference>
<feature type="DNA-binding region" description="H-T-H motif" evidence="4">
    <location>
        <begin position="51"/>
        <end position="70"/>
    </location>
</feature>
<dbReference type="InterPro" id="IPR050109">
    <property type="entry name" value="HTH-type_TetR-like_transc_reg"/>
</dbReference>
<feature type="compositionally biased region" description="Basic and acidic residues" evidence="5">
    <location>
        <begin position="10"/>
        <end position="21"/>
    </location>
</feature>
<dbReference type="SUPFAM" id="SSF46689">
    <property type="entry name" value="Homeodomain-like"/>
    <property type="match status" value="1"/>
</dbReference>
<gene>
    <name evidence="7" type="ORF">EPA93_10725</name>
</gene>
<dbReference type="InterPro" id="IPR009057">
    <property type="entry name" value="Homeodomain-like_sf"/>
</dbReference>
<evidence type="ECO:0000256" key="5">
    <source>
        <dbReference type="SAM" id="MobiDB-lite"/>
    </source>
</evidence>
<dbReference type="Proteomes" id="UP000290365">
    <property type="component" value="Chromosome"/>
</dbReference>
<dbReference type="GO" id="GO:0003700">
    <property type="term" value="F:DNA-binding transcription factor activity"/>
    <property type="evidence" value="ECO:0007669"/>
    <property type="project" value="TreeGrafter"/>
</dbReference>
<evidence type="ECO:0000256" key="2">
    <source>
        <dbReference type="ARBA" id="ARBA00023125"/>
    </source>
</evidence>
<evidence type="ECO:0000256" key="3">
    <source>
        <dbReference type="ARBA" id="ARBA00023163"/>
    </source>
</evidence>
<dbReference type="OrthoDB" id="153250at2"/>
<dbReference type="PANTHER" id="PTHR30055">
    <property type="entry name" value="HTH-TYPE TRANSCRIPTIONAL REGULATOR RUTR"/>
    <property type="match status" value="1"/>
</dbReference>
<evidence type="ECO:0000256" key="4">
    <source>
        <dbReference type="PROSITE-ProRule" id="PRU00335"/>
    </source>
</evidence>
<dbReference type="AlphaFoldDB" id="A0A4P6JMH7"/>
<dbReference type="PANTHER" id="PTHR30055:SF148">
    <property type="entry name" value="TETR-FAMILY TRANSCRIPTIONAL REGULATOR"/>
    <property type="match status" value="1"/>
</dbReference>
<protein>
    <submittedName>
        <fullName evidence="7">TetR/AcrR family transcriptional regulator</fullName>
    </submittedName>
</protein>
<feature type="region of interest" description="Disordered" evidence="5">
    <location>
        <begin position="1"/>
        <end position="29"/>
    </location>
</feature>
<dbReference type="Pfam" id="PF16859">
    <property type="entry name" value="TetR_C_11"/>
    <property type="match status" value="1"/>
</dbReference>
<dbReference type="Pfam" id="PF00440">
    <property type="entry name" value="TetR_N"/>
    <property type="match status" value="1"/>
</dbReference>
<dbReference type="Gene3D" id="1.10.10.60">
    <property type="entry name" value="Homeodomain-like"/>
    <property type="match status" value="1"/>
</dbReference>
<sequence length="214" mass="23578">MKKHLPVPAPKEEQREAEPKKRPGGRSARVRQAVLAATLELLRERGYEGMTTRDIAAQAGVNEASLFRRWGTKAAIVAEALQNYSAFSTPTPDTGSLQSDLLELLCGIIARIQTPLGQAISQIVVGHNSQPELEDVRHAYWRDRLSRANAIVQRAKERGELSEEVDAAFLVEAAIGPLLARSQVTDRPLDEHLPEQIVALLLYGLTGSTRHTDF</sequence>
<organism evidence="7 8">
    <name type="scientific">Ktedonosporobacter rubrisoli</name>
    <dbReference type="NCBI Taxonomy" id="2509675"/>
    <lineage>
        <taxon>Bacteria</taxon>
        <taxon>Bacillati</taxon>
        <taxon>Chloroflexota</taxon>
        <taxon>Ktedonobacteria</taxon>
        <taxon>Ktedonobacterales</taxon>
        <taxon>Ktedonosporobacteraceae</taxon>
        <taxon>Ktedonosporobacter</taxon>
    </lineage>
</organism>
<dbReference type="PROSITE" id="PS01081">
    <property type="entry name" value="HTH_TETR_1"/>
    <property type="match status" value="1"/>
</dbReference>
<name>A0A4P6JMH7_KTERU</name>
<keyword evidence="1" id="KW-0805">Transcription regulation</keyword>
<dbReference type="SUPFAM" id="SSF48498">
    <property type="entry name" value="Tetracyclin repressor-like, C-terminal domain"/>
    <property type="match status" value="1"/>
</dbReference>
<accession>A0A4P6JMH7</accession>
<keyword evidence="3" id="KW-0804">Transcription</keyword>